<evidence type="ECO:0000259" key="13">
    <source>
        <dbReference type="PROSITE" id="PS50893"/>
    </source>
</evidence>
<dbReference type="GO" id="GO:0016020">
    <property type="term" value="C:membrane"/>
    <property type="evidence" value="ECO:0007669"/>
    <property type="project" value="UniProtKB-SubCell"/>
</dbReference>
<dbReference type="InterPro" id="IPR005285">
    <property type="entry name" value="Drug-R_PDR/CDR"/>
</dbReference>
<evidence type="ECO:0000256" key="5">
    <source>
        <dbReference type="ARBA" id="ARBA00022737"/>
    </source>
</evidence>
<dbReference type="CDD" id="cd03232">
    <property type="entry name" value="ABCG_PDR_domain2"/>
    <property type="match status" value="1"/>
</dbReference>
<dbReference type="FunFam" id="3.40.50.300:FF:000054">
    <property type="entry name" value="ABC multidrug transporter atrF"/>
    <property type="match status" value="1"/>
</dbReference>
<dbReference type="InterPro" id="IPR003439">
    <property type="entry name" value="ABC_transporter-like_ATP-bd"/>
</dbReference>
<dbReference type="GO" id="GO:0016887">
    <property type="term" value="F:ATP hydrolysis activity"/>
    <property type="evidence" value="ECO:0007669"/>
    <property type="project" value="InterPro"/>
</dbReference>
<dbReference type="Pfam" id="PF00005">
    <property type="entry name" value="ABC_tran"/>
    <property type="match status" value="2"/>
</dbReference>
<dbReference type="GO" id="GO:0140359">
    <property type="term" value="F:ABC-type transporter activity"/>
    <property type="evidence" value="ECO:0007669"/>
    <property type="project" value="InterPro"/>
</dbReference>
<keyword evidence="3" id="KW-0813">Transport</keyword>
<dbReference type="InterPro" id="IPR027417">
    <property type="entry name" value="P-loop_NTPase"/>
</dbReference>
<dbReference type="InterPro" id="IPR029481">
    <property type="entry name" value="ABC_trans_N"/>
</dbReference>
<feature type="transmembrane region" description="Helical" evidence="12">
    <location>
        <begin position="490"/>
        <end position="509"/>
    </location>
</feature>
<evidence type="ECO:0000256" key="12">
    <source>
        <dbReference type="SAM" id="Phobius"/>
    </source>
</evidence>
<dbReference type="GO" id="GO:0005524">
    <property type="term" value="F:ATP binding"/>
    <property type="evidence" value="ECO:0007669"/>
    <property type="project" value="UniProtKB-KW"/>
</dbReference>
<dbReference type="InterPro" id="IPR017871">
    <property type="entry name" value="ABC_transporter-like_CS"/>
</dbReference>
<dbReference type="InterPro" id="IPR013525">
    <property type="entry name" value="ABC2_TM"/>
</dbReference>
<dbReference type="Pfam" id="PF06422">
    <property type="entry name" value="PDR_CDR"/>
    <property type="match status" value="2"/>
</dbReference>
<feature type="transmembrane region" description="Helical" evidence="12">
    <location>
        <begin position="1246"/>
        <end position="1275"/>
    </location>
</feature>
<dbReference type="OrthoDB" id="245989at2759"/>
<keyword evidence="8 12" id="KW-1133">Transmembrane helix</keyword>
<evidence type="ECO:0000256" key="1">
    <source>
        <dbReference type="ARBA" id="ARBA00004141"/>
    </source>
</evidence>
<organism evidence="14 15">
    <name type="scientific">Zygosaccharomyces bailii (strain CLIB 213 / ATCC 58445 / CBS 680 / BCRC 21525 / NBRC 1098 / NCYC 1416 / NRRL Y-2227)</name>
    <dbReference type="NCBI Taxonomy" id="1333698"/>
    <lineage>
        <taxon>Eukaryota</taxon>
        <taxon>Fungi</taxon>
        <taxon>Dikarya</taxon>
        <taxon>Ascomycota</taxon>
        <taxon>Saccharomycotina</taxon>
        <taxon>Saccharomycetes</taxon>
        <taxon>Saccharomycetales</taxon>
        <taxon>Saccharomycetaceae</taxon>
        <taxon>Zygosaccharomyces</taxon>
    </lineage>
</organism>
<feature type="transmembrane region" description="Helical" evidence="12">
    <location>
        <begin position="739"/>
        <end position="759"/>
    </location>
</feature>
<keyword evidence="9 12" id="KW-0472">Membrane</keyword>
<dbReference type="SMART" id="SM00382">
    <property type="entry name" value="AAA"/>
    <property type="match status" value="2"/>
</dbReference>
<dbReference type="Pfam" id="PF01061">
    <property type="entry name" value="ABC2_membrane"/>
    <property type="match status" value="2"/>
</dbReference>
<feature type="transmembrane region" description="Helical" evidence="12">
    <location>
        <begin position="633"/>
        <end position="652"/>
    </location>
</feature>
<feature type="domain" description="ABC transporter" evidence="13">
    <location>
        <begin position="121"/>
        <end position="377"/>
    </location>
</feature>
<evidence type="ECO:0000313" key="14">
    <source>
        <dbReference type="EMBL" id="CDF89905.1"/>
    </source>
</evidence>
<dbReference type="Gene3D" id="3.40.50.300">
    <property type="entry name" value="P-loop containing nucleotide triphosphate hydrolases"/>
    <property type="match status" value="2"/>
</dbReference>
<comment type="subcellular location">
    <subcellularLocation>
        <location evidence="1">Membrane</location>
        <topology evidence="1">Multi-pass membrane protein</topology>
    </subcellularLocation>
</comment>
<dbReference type="SUPFAM" id="SSF52540">
    <property type="entry name" value="P-loop containing nucleoside triphosphate hydrolases"/>
    <property type="match status" value="2"/>
</dbReference>
<keyword evidence="7" id="KW-0067">ATP-binding</keyword>
<dbReference type="InterPro" id="IPR010929">
    <property type="entry name" value="PDR_CDR_ABC"/>
</dbReference>
<dbReference type="NCBIfam" id="TIGR00956">
    <property type="entry name" value="3a01205"/>
    <property type="match status" value="1"/>
</dbReference>
<name>A0A8J2T6N7_ZYGB2</name>
<dbReference type="PANTHER" id="PTHR19241">
    <property type="entry name" value="ATP-BINDING CASSETTE TRANSPORTER"/>
    <property type="match status" value="1"/>
</dbReference>
<dbReference type="Proteomes" id="UP000019375">
    <property type="component" value="Unassembled WGS sequence"/>
</dbReference>
<keyword evidence="4 12" id="KW-0812">Transmembrane</keyword>
<evidence type="ECO:0000256" key="2">
    <source>
        <dbReference type="ARBA" id="ARBA00006012"/>
    </source>
</evidence>
<feature type="domain" description="ABC transporter" evidence="13">
    <location>
        <begin position="839"/>
        <end position="1082"/>
    </location>
</feature>
<keyword evidence="5" id="KW-0677">Repeat</keyword>
<dbReference type="Pfam" id="PF14510">
    <property type="entry name" value="ABC_trans_N"/>
    <property type="match status" value="1"/>
</dbReference>
<sequence length="1485" mass="168373">MEASEYGGFDHNAENEVKKMAKALVKENSNNRPLDSSSISRVTSGINPVGLQETDTGYNAKLDPNSNDFSSEEWTRNLANIVESEPEYYKPHSVGCCWKNLSAAGDSADLTYQTTFGNLPVKIFSLLYRHIRPSKGSDNFQILKPMDGLVDPGELLVVLGRPGSGCTTLLKSISCNTHGFNVGKDSVIKYSGMASKDIRRNLRGEVAYNAESDTHIPNITVYQTLVTVARLKTPRNRIRGIDRESWAKHIAEVTMATYGLLHTRNTKVGNDLIRGVSGGERKRVSIAEATICGAKFQCWDNATRGLDSATALEFVRALRTQAKINNSTACVAIYQCSQHAYDLFDKVCVLYGGYQIYFGPTSNAKKYFESMGYYCPSRQATADFLTSITSPAERIVNREFLERNIVVPQTPDEMYLYWQNSPENHELQREIDSRLTQDYKENLTAIKASHNAAQSKRARKSSPYTVSYAMQVKYLLIRNMWRIINSPGVTLFRVFGNIIMSLVLGSMFYKVQKTTTTNTFYYRGAAMFYSILVNAFSSLIEIFALFEARPVTEKHKTYALYRPSADAFASFLSDIPGKVVSTVAFSIIYYFLVNFRRDAGRFFFYLLINLVTTFTMSHLFRCVGSISKTLTEAMVPASVLLLTLAVYTGFSIPRRSMHEWSKWISYIDPLSYLFESVMTNEFHGRNFPCAAYIPNGPQYQNTTGTERVCSVVGSKAGHDYVLGDDYLKQSYEYEIKHKWRGFGVGMAYVVFFFFVYLLICEYNEAAKQKGDLLVFPRSIVKKMRRQGTLQKSNSEPEDVEKNATIIANVSPDSSLLLDTLESPSKQKSEIPLNQSDTIFHWRNVCYDVHIKKESRRILNNVDGWVKPGTLTALMGASGAGKTTLLDCLAKRVTTGVITGEIFVNGKLRDESFPRSIGYCQQQDLHLKTATVRESLLFSAMLRQPKKVPLSEKKQYVEQIIEVLEMVPYADAIVGIEGEGLNVEQRKRLTIGVELVAKPKLLLFLDEPTSGLDSQTAWSICQLLRKLANRGQAVLCTIHQPSALLIREFDRLLFLQKGGKTVYFGELGDECKTMIDYFERNGAHKCPPDANPAEWMLEVVGAAPGTHASHDYNEVWRNSEEYKEVQQELDRMESELKCVGEEDSSEKHQAFATDIFSQILIVSHRFFQQYWRTPQYLWPKFILTAFDEIFIGFTFFKATRSLQGLQNQMLSTFVFCVVYNALLQQFLPVYVEQRNLYEARERPSRTFSWFSFISSQILVEVPWNIIAGTIAFFVYYYPVGFYANASEANQLHERGALYWLFCTAFFVWIGSMGILANSFLEHAAEAANVALLCFAFSLAFCGVLVPPKLLPGFWIFMHRVSPLTYYIDSALSLGIANVDVKCSEIEYVKFTPPSNRTCGQYMQAYIKSIGTGYLADPSATNECNFCRLSKTNDYLKQISSSYSHRWRNYGIFICFIVFNYVAAVFLYWLARVPKREGRVSKKKQEH</sequence>
<feature type="transmembrane region" description="Helical" evidence="12">
    <location>
        <begin position="575"/>
        <end position="595"/>
    </location>
</feature>
<evidence type="ECO:0000313" key="15">
    <source>
        <dbReference type="Proteomes" id="UP000019375"/>
    </source>
</evidence>
<dbReference type="InterPro" id="IPR003593">
    <property type="entry name" value="AAA+_ATPase"/>
</dbReference>
<feature type="region of interest" description="Disordered" evidence="11">
    <location>
        <begin position="28"/>
        <end position="65"/>
    </location>
</feature>
<evidence type="ECO:0000256" key="9">
    <source>
        <dbReference type="ARBA" id="ARBA00023136"/>
    </source>
</evidence>
<protein>
    <submittedName>
        <fullName evidence="14">ZYBA0S05-04456g1_1</fullName>
    </submittedName>
</protein>
<evidence type="ECO:0000256" key="3">
    <source>
        <dbReference type="ARBA" id="ARBA00022448"/>
    </source>
</evidence>
<evidence type="ECO:0000256" key="11">
    <source>
        <dbReference type="SAM" id="MobiDB-lite"/>
    </source>
</evidence>
<feature type="coiled-coil region" evidence="10">
    <location>
        <begin position="1114"/>
        <end position="1141"/>
    </location>
</feature>
<dbReference type="InterPro" id="IPR034001">
    <property type="entry name" value="ABCG_PDR_1"/>
</dbReference>
<evidence type="ECO:0000256" key="7">
    <source>
        <dbReference type="ARBA" id="ARBA00022840"/>
    </source>
</evidence>
<evidence type="ECO:0000256" key="4">
    <source>
        <dbReference type="ARBA" id="ARBA00022692"/>
    </source>
</evidence>
<gene>
    <name evidence="14" type="ORF">BN860_04456g</name>
</gene>
<comment type="similarity">
    <text evidence="2">Belongs to the ABC transporter superfamily. ABCG family. PDR (TC 3.A.1.205) subfamily.</text>
</comment>
<keyword evidence="15" id="KW-1185">Reference proteome</keyword>
<feature type="transmembrane region" description="Helical" evidence="12">
    <location>
        <begin position="1296"/>
        <end position="1319"/>
    </location>
</feature>
<feature type="transmembrane region" description="Helical" evidence="12">
    <location>
        <begin position="602"/>
        <end position="621"/>
    </location>
</feature>
<dbReference type="FunFam" id="3.40.50.300:FF:001262">
    <property type="entry name" value="ABC transporter CDR4"/>
    <property type="match status" value="1"/>
</dbReference>
<dbReference type="EMBL" id="HG316458">
    <property type="protein sequence ID" value="CDF89905.1"/>
    <property type="molecule type" value="Genomic_DNA"/>
</dbReference>
<reference evidence="15" key="1">
    <citation type="journal article" date="2013" name="Genome Announc.">
        <title>Genome sequence of the food spoilage yeast Zygosaccharomyces bailii CLIB 213(T).</title>
        <authorList>
            <person name="Galeote V."/>
            <person name="Bigey F."/>
            <person name="Devillers H."/>
            <person name="Neuveglise C."/>
            <person name="Dequin S."/>
        </authorList>
    </citation>
    <scope>NUCLEOTIDE SEQUENCE [LARGE SCALE GENOMIC DNA]</scope>
    <source>
        <strain evidence="15">CLIB 213 / ATCC 58445 / CBS 680 / CCRC 21525 / NBRC 1098 / NCYC 1416 / NRRL Y-2227</strain>
    </source>
</reference>
<keyword evidence="10" id="KW-0175">Coiled coil</keyword>
<dbReference type="InterPro" id="IPR034003">
    <property type="entry name" value="ABCG_PDR_2"/>
</dbReference>
<evidence type="ECO:0000256" key="6">
    <source>
        <dbReference type="ARBA" id="ARBA00022741"/>
    </source>
</evidence>
<keyword evidence="6" id="KW-0547">Nucleotide-binding</keyword>
<dbReference type="PROSITE" id="PS00211">
    <property type="entry name" value="ABC_TRANSPORTER_1"/>
    <property type="match status" value="1"/>
</dbReference>
<feature type="compositionally biased region" description="Polar residues" evidence="11">
    <location>
        <begin position="28"/>
        <end position="46"/>
    </location>
</feature>
<feature type="transmembrane region" description="Helical" evidence="12">
    <location>
        <begin position="521"/>
        <end position="546"/>
    </location>
</feature>
<accession>A0A8J2T6N7</accession>
<dbReference type="Pfam" id="PF19055">
    <property type="entry name" value="ABC2_membrane_7"/>
    <property type="match status" value="1"/>
</dbReference>
<dbReference type="CDD" id="cd03233">
    <property type="entry name" value="ABCG_PDR_domain1"/>
    <property type="match status" value="1"/>
</dbReference>
<dbReference type="GO" id="GO:1990961">
    <property type="term" value="P:xenobiotic detoxification by transmembrane export across the plasma membrane"/>
    <property type="evidence" value="ECO:0007669"/>
    <property type="project" value="InterPro"/>
</dbReference>
<dbReference type="InterPro" id="IPR043926">
    <property type="entry name" value="ABCG_dom"/>
</dbReference>
<dbReference type="PROSITE" id="PS50893">
    <property type="entry name" value="ABC_TRANSPORTER_2"/>
    <property type="match status" value="2"/>
</dbReference>
<evidence type="ECO:0000256" key="10">
    <source>
        <dbReference type="SAM" id="Coils"/>
    </source>
</evidence>
<feature type="transmembrane region" description="Helical" evidence="12">
    <location>
        <begin position="1325"/>
        <end position="1344"/>
    </location>
</feature>
<feature type="transmembrane region" description="Helical" evidence="12">
    <location>
        <begin position="1448"/>
        <end position="1469"/>
    </location>
</feature>
<proteinExistence type="inferred from homology"/>
<evidence type="ECO:0000256" key="8">
    <source>
        <dbReference type="ARBA" id="ARBA00022989"/>
    </source>
</evidence>